<protein>
    <recommendedName>
        <fullName evidence="3">Phosphatase</fullName>
    </recommendedName>
</protein>
<evidence type="ECO:0008006" key="3">
    <source>
        <dbReference type="Google" id="ProtNLM"/>
    </source>
</evidence>
<dbReference type="EMBL" id="CP109491">
    <property type="protein sequence ID" value="WUX41112.1"/>
    <property type="molecule type" value="Genomic_DNA"/>
</dbReference>
<evidence type="ECO:0000313" key="2">
    <source>
        <dbReference type="Proteomes" id="UP001431926"/>
    </source>
</evidence>
<evidence type="ECO:0000313" key="1">
    <source>
        <dbReference type="EMBL" id="WUX41112.1"/>
    </source>
</evidence>
<dbReference type="RefSeq" id="WP_329358898.1">
    <property type="nucleotide sequence ID" value="NZ_CP109490.1"/>
</dbReference>
<name>A0ABZ1ZQT0_STRAQ</name>
<dbReference type="Proteomes" id="UP001431926">
    <property type="component" value="Chromosome"/>
</dbReference>
<sequence length="69" mass="7299">MPEAPAHETDGNPVIELSVDRIRTRVAGAQQDVQDSLGLAETWAEQRLQAHAAAVTAALARALDVTPTP</sequence>
<accession>A0ABZ1ZQT0</accession>
<gene>
    <name evidence="1" type="ORF">OG367_34950</name>
</gene>
<organism evidence="1 2">
    <name type="scientific">Streptomyces anulatus</name>
    <name type="common">Streptomyces chrysomallus</name>
    <dbReference type="NCBI Taxonomy" id="1892"/>
    <lineage>
        <taxon>Bacteria</taxon>
        <taxon>Bacillati</taxon>
        <taxon>Actinomycetota</taxon>
        <taxon>Actinomycetes</taxon>
        <taxon>Kitasatosporales</taxon>
        <taxon>Streptomycetaceae</taxon>
        <taxon>Streptomyces</taxon>
    </lineage>
</organism>
<keyword evidence="2" id="KW-1185">Reference proteome</keyword>
<proteinExistence type="predicted"/>
<reference evidence="1" key="1">
    <citation type="submission" date="2022-10" db="EMBL/GenBank/DDBJ databases">
        <title>The complete genomes of actinobacterial strains from the NBC collection.</title>
        <authorList>
            <person name="Joergensen T.S."/>
            <person name="Alvarez Arevalo M."/>
            <person name="Sterndorff E.B."/>
            <person name="Faurdal D."/>
            <person name="Vuksanovic O."/>
            <person name="Mourched A.-S."/>
            <person name="Charusanti P."/>
            <person name="Shaw S."/>
            <person name="Blin K."/>
            <person name="Weber T."/>
        </authorList>
    </citation>
    <scope>NUCLEOTIDE SEQUENCE</scope>
    <source>
        <strain evidence="1">NBC_01436</strain>
    </source>
</reference>